<proteinExistence type="predicted"/>
<dbReference type="AlphaFoldDB" id="A0A0A8XXS8"/>
<name>A0A0A8XXS8_ARUDO</name>
<reference evidence="1" key="1">
    <citation type="submission" date="2014-09" db="EMBL/GenBank/DDBJ databases">
        <authorList>
            <person name="Magalhaes I.L.F."/>
            <person name="Oliveira U."/>
            <person name="Santos F.R."/>
            <person name="Vidigal T.H.D.A."/>
            <person name="Brescovit A.D."/>
            <person name="Santos A.J."/>
        </authorList>
    </citation>
    <scope>NUCLEOTIDE SEQUENCE</scope>
    <source>
        <tissue evidence="1">Shoot tissue taken approximately 20 cm above the soil surface</tissue>
    </source>
</reference>
<evidence type="ECO:0000313" key="1">
    <source>
        <dbReference type="EMBL" id="JAD18814.1"/>
    </source>
</evidence>
<organism evidence="1">
    <name type="scientific">Arundo donax</name>
    <name type="common">Giant reed</name>
    <name type="synonym">Donax arundinaceus</name>
    <dbReference type="NCBI Taxonomy" id="35708"/>
    <lineage>
        <taxon>Eukaryota</taxon>
        <taxon>Viridiplantae</taxon>
        <taxon>Streptophyta</taxon>
        <taxon>Embryophyta</taxon>
        <taxon>Tracheophyta</taxon>
        <taxon>Spermatophyta</taxon>
        <taxon>Magnoliopsida</taxon>
        <taxon>Liliopsida</taxon>
        <taxon>Poales</taxon>
        <taxon>Poaceae</taxon>
        <taxon>PACMAD clade</taxon>
        <taxon>Arundinoideae</taxon>
        <taxon>Arundineae</taxon>
        <taxon>Arundo</taxon>
    </lineage>
</organism>
<protein>
    <submittedName>
        <fullName evidence="1">Uncharacterized protein</fullName>
    </submittedName>
</protein>
<sequence>MTLQLQLVMLDTDSFSRAIRIYFSPVDFSM</sequence>
<accession>A0A0A8XXS8</accession>
<dbReference type="EMBL" id="GBRH01279081">
    <property type="protein sequence ID" value="JAD18814.1"/>
    <property type="molecule type" value="Transcribed_RNA"/>
</dbReference>
<reference evidence="1" key="2">
    <citation type="journal article" date="2015" name="Data Brief">
        <title>Shoot transcriptome of the giant reed, Arundo donax.</title>
        <authorList>
            <person name="Barrero R.A."/>
            <person name="Guerrero F.D."/>
            <person name="Moolhuijzen P."/>
            <person name="Goolsby J.A."/>
            <person name="Tidwell J."/>
            <person name="Bellgard S.E."/>
            <person name="Bellgard M.I."/>
        </authorList>
    </citation>
    <scope>NUCLEOTIDE SEQUENCE</scope>
    <source>
        <tissue evidence="1">Shoot tissue taken approximately 20 cm above the soil surface</tissue>
    </source>
</reference>